<name>A0A1D8D996_CHLLM</name>
<protein>
    <submittedName>
        <fullName evidence="1">Molybdenum cofactor carrier</fullName>
    </submittedName>
</protein>
<dbReference type="STRING" id="274537.BIU88_02715"/>
<evidence type="ECO:0000313" key="2">
    <source>
        <dbReference type="Proteomes" id="UP000095185"/>
    </source>
</evidence>
<reference evidence="1" key="1">
    <citation type="submission" date="2016-09" db="EMBL/GenBank/DDBJ databases">
        <title>Genome sequence of Chlorobaculum limnaeum.</title>
        <authorList>
            <person name="Liu Z."/>
            <person name="Tank M."/>
            <person name="Bryant D.A."/>
        </authorList>
    </citation>
    <scope>NUCLEOTIDE SEQUENCE [LARGE SCALE GENOMIC DNA]</scope>
    <source>
        <strain evidence="1">DSM 1677</strain>
    </source>
</reference>
<dbReference type="Proteomes" id="UP000095185">
    <property type="component" value="Chromosome"/>
</dbReference>
<sequence length="156" mass="16361">MIVSGGQTGVDRGALDAAIAAGLAHGGWCPKGRRAEDGMIPEKYMLAETPFFRYAVRTAWNVRDSGGTLVLASGPLAGGTKLTALCAWRYGRPCMIVDLDVRADAGTVAGWIRANGIGVLNVAGPRASDAPGIGENARRFVAEIIDCGRWRTLAGF</sequence>
<dbReference type="AlphaFoldDB" id="A0A1D8D996"/>
<accession>A0A1D8D996</accession>
<dbReference type="Gene3D" id="3.40.50.450">
    <property type="match status" value="1"/>
</dbReference>
<dbReference type="EMBL" id="CP017305">
    <property type="protein sequence ID" value="AOS84978.1"/>
    <property type="molecule type" value="Genomic_DNA"/>
</dbReference>
<proteinExistence type="predicted"/>
<dbReference type="SUPFAM" id="SSF102405">
    <property type="entry name" value="MCP/YpsA-like"/>
    <property type="match status" value="1"/>
</dbReference>
<organism evidence="1 2">
    <name type="scientific">Chlorobaculum limnaeum</name>
    <dbReference type="NCBI Taxonomy" id="274537"/>
    <lineage>
        <taxon>Bacteria</taxon>
        <taxon>Pseudomonadati</taxon>
        <taxon>Chlorobiota</taxon>
        <taxon>Chlorobiia</taxon>
        <taxon>Chlorobiales</taxon>
        <taxon>Chlorobiaceae</taxon>
        <taxon>Chlorobaculum</taxon>
    </lineage>
</organism>
<keyword evidence="2" id="KW-1185">Reference proteome</keyword>
<dbReference type="KEGG" id="clz:BIU88_02715"/>
<dbReference type="InterPro" id="IPR024755">
    <property type="entry name" value="cpYpsA"/>
</dbReference>
<evidence type="ECO:0000313" key="1">
    <source>
        <dbReference type="EMBL" id="AOS84978.1"/>
    </source>
</evidence>
<dbReference type="Pfam" id="PF12694">
    <property type="entry name" value="cpYpsA"/>
    <property type="match status" value="1"/>
</dbReference>
<gene>
    <name evidence="1" type="ORF">BIU88_02715</name>
</gene>